<protein>
    <submittedName>
        <fullName evidence="1">Uncharacterized protein</fullName>
    </submittedName>
</protein>
<proteinExistence type="predicted"/>
<dbReference type="AlphaFoldDB" id="A0A0M9UCB8"/>
<gene>
    <name evidence="1" type="ORF">ARMA_1090</name>
    <name evidence="2" type="ORF">SE16_10955</name>
</gene>
<organism evidence="1 3">
    <name type="scientific">Ardenticatena maritima</name>
    <dbReference type="NCBI Taxonomy" id="872965"/>
    <lineage>
        <taxon>Bacteria</taxon>
        <taxon>Bacillati</taxon>
        <taxon>Chloroflexota</taxon>
        <taxon>Ardenticatenia</taxon>
        <taxon>Ardenticatenales</taxon>
        <taxon>Ardenticatenaceae</taxon>
        <taxon>Ardenticatena</taxon>
    </lineage>
</organism>
<dbReference type="Proteomes" id="UP000037784">
    <property type="component" value="Unassembled WGS sequence"/>
</dbReference>
<dbReference type="Proteomes" id="UP000050502">
    <property type="component" value="Unassembled WGS sequence"/>
</dbReference>
<reference evidence="1 3" key="1">
    <citation type="journal article" date="2015" name="Genome Announc.">
        <title>Draft Genome Sequence of a Heterotrophic Facultative Anaerobic Thermophilic Bacterium, Ardenticatena maritima Strain 110ST.</title>
        <authorList>
            <person name="Kawaichi S."/>
            <person name="Yoshida T."/>
            <person name="Sako Y."/>
            <person name="Nakamura R."/>
        </authorList>
    </citation>
    <scope>NUCLEOTIDE SEQUENCE [LARGE SCALE GENOMIC DNA]</scope>
    <source>
        <strain evidence="1 3">110S</strain>
    </source>
</reference>
<name>A0A0M9UCB8_9CHLR</name>
<keyword evidence="3" id="KW-1185">Reference proteome</keyword>
<accession>A0A0M9UCB8</accession>
<evidence type="ECO:0000313" key="4">
    <source>
        <dbReference type="Proteomes" id="UP000050502"/>
    </source>
</evidence>
<dbReference type="InParanoid" id="A0A0M9UCB8"/>
<comment type="caution">
    <text evidence="1">The sequence shown here is derived from an EMBL/GenBank/DDBJ whole genome shotgun (WGS) entry which is preliminary data.</text>
</comment>
<dbReference type="EMBL" id="BBZA01000073">
    <property type="protein sequence ID" value="GAP62667.1"/>
    <property type="molecule type" value="Genomic_DNA"/>
</dbReference>
<evidence type="ECO:0000313" key="2">
    <source>
        <dbReference type="EMBL" id="KPL87075.1"/>
    </source>
</evidence>
<dbReference type="EMBL" id="LGKN01000006">
    <property type="protein sequence ID" value="KPL87075.1"/>
    <property type="molecule type" value="Genomic_DNA"/>
</dbReference>
<evidence type="ECO:0000313" key="3">
    <source>
        <dbReference type="Proteomes" id="UP000037784"/>
    </source>
</evidence>
<reference evidence="2 4" key="2">
    <citation type="submission" date="2015-07" db="EMBL/GenBank/DDBJ databases">
        <title>Whole genome sequence of Ardenticatena maritima DSM 23922.</title>
        <authorList>
            <person name="Hemp J."/>
            <person name="Ward L.M."/>
            <person name="Pace L.A."/>
            <person name="Fischer W.W."/>
        </authorList>
    </citation>
    <scope>NUCLEOTIDE SEQUENCE [LARGE SCALE GENOMIC DNA]</scope>
    <source>
        <strain evidence="2 4">110S</strain>
    </source>
</reference>
<sequence length="195" mass="22620">MPMRRCEYLDWLVFTRQPRPYDARILRLLEAIAQTPTGAPLVAYVLRRWPRIVWGRPPVGNAFAFPWPLETIIMRDAGDEATNLEVLAHELAHLARWRGHLVGSLEQEYDAYLTGVRVRAEWEGLDWRDPNGPAARRWPLLFGHEASPQRFMAWVRSRNAFYALLPWNQPRTLPEVVRALITQAGFGVKMLLKRA</sequence>
<reference evidence="3" key="3">
    <citation type="submission" date="2015-08" db="EMBL/GenBank/DDBJ databases">
        <title>Draft Genome Sequence of a Heterotrophic Facultative Anaerobic Bacterium Ardenticatena maritima Strain 110S.</title>
        <authorList>
            <person name="Kawaichi S."/>
            <person name="Yoshida T."/>
            <person name="Sako Y."/>
            <person name="Nakamura R."/>
        </authorList>
    </citation>
    <scope>NUCLEOTIDE SEQUENCE [LARGE SCALE GENOMIC DNA]</scope>
    <source>
        <strain evidence="3">110S</strain>
    </source>
</reference>
<evidence type="ECO:0000313" key="1">
    <source>
        <dbReference type="EMBL" id="GAP62667.1"/>
    </source>
</evidence>